<reference evidence="3" key="1">
    <citation type="submission" date="2016-10" db="EMBL/GenBank/DDBJ databases">
        <authorList>
            <person name="de Groot N.N."/>
        </authorList>
    </citation>
    <scope>NUCLEOTIDE SEQUENCE</scope>
</reference>
<evidence type="ECO:0000313" key="3">
    <source>
        <dbReference type="EMBL" id="SFZ98015.1"/>
    </source>
</evidence>
<feature type="domain" description="CN hydrolase" evidence="2">
    <location>
        <begin position="9"/>
        <end position="244"/>
    </location>
</feature>
<dbReference type="CDD" id="cd07197">
    <property type="entry name" value="nitrilase"/>
    <property type="match status" value="1"/>
</dbReference>
<evidence type="ECO:0000256" key="1">
    <source>
        <dbReference type="ARBA" id="ARBA00022801"/>
    </source>
</evidence>
<dbReference type="AlphaFoldDB" id="A0A1W1ED93"/>
<dbReference type="PANTHER" id="PTHR43674">
    <property type="entry name" value="NITRILASE C965.09-RELATED"/>
    <property type="match status" value="1"/>
</dbReference>
<dbReference type="GO" id="GO:0033388">
    <property type="term" value="P:putrescine biosynthetic process from arginine"/>
    <property type="evidence" value="ECO:0007669"/>
    <property type="project" value="TreeGrafter"/>
</dbReference>
<proteinExistence type="predicted"/>
<accession>A0A1W1ED93</accession>
<dbReference type="Pfam" id="PF00795">
    <property type="entry name" value="CN_hydrolase"/>
    <property type="match status" value="1"/>
</dbReference>
<dbReference type="SUPFAM" id="SSF56317">
    <property type="entry name" value="Carbon-nitrogen hydrolase"/>
    <property type="match status" value="1"/>
</dbReference>
<dbReference type="Gene3D" id="3.60.110.10">
    <property type="entry name" value="Carbon-nitrogen hydrolase"/>
    <property type="match status" value="1"/>
</dbReference>
<keyword evidence="1 3" id="KW-0378">Hydrolase</keyword>
<name>A0A1W1ED93_9ZZZZ</name>
<sequence length="272" mass="31833">MSSTKQLVVAALQLPTLGMNATRLEFYLKQAQSRGADLMLLGEYVLNHFFKEFATMAPNMVKEQSRKHIELLKNLSIKYDIVFIAPIIITKKDGYHKTIAKITPKSVIYYEQQILLPYEHWNEKKFFSNAIKKLKSPMTFNIKGFKVMAMSGFELHFDPFWKFVTEKKIDLVLLPTASTFGSHNRWREIIKSKAFLHGCYILRANRLGEYSDEDVKWKFYGDTMLVSPEGEIEMMLEDKESMLIEVISKSEVLDHRKIWSFEKELKIRESLK</sequence>
<protein>
    <submittedName>
        <fullName evidence="3">Predicted amidohydrolase</fullName>
    </submittedName>
</protein>
<organism evidence="3">
    <name type="scientific">hydrothermal vent metagenome</name>
    <dbReference type="NCBI Taxonomy" id="652676"/>
    <lineage>
        <taxon>unclassified sequences</taxon>
        <taxon>metagenomes</taxon>
        <taxon>ecological metagenomes</taxon>
    </lineage>
</organism>
<dbReference type="InterPro" id="IPR036526">
    <property type="entry name" value="C-N_Hydrolase_sf"/>
</dbReference>
<gene>
    <name evidence="3" type="ORF">MNB_SV-5-1675</name>
</gene>
<dbReference type="PANTHER" id="PTHR43674:SF2">
    <property type="entry name" value="BETA-UREIDOPROPIONASE"/>
    <property type="match status" value="1"/>
</dbReference>
<dbReference type="GO" id="GO:0050126">
    <property type="term" value="F:N-carbamoylputrescine amidase activity"/>
    <property type="evidence" value="ECO:0007669"/>
    <property type="project" value="TreeGrafter"/>
</dbReference>
<evidence type="ECO:0000259" key="2">
    <source>
        <dbReference type="Pfam" id="PF00795"/>
    </source>
</evidence>
<dbReference type="InterPro" id="IPR050345">
    <property type="entry name" value="Aliph_Amidase/BUP"/>
</dbReference>
<dbReference type="InterPro" id="IPR003010">
    <property type="entry name" value="C-N_Hydrolase"/>
</dbReference>
<dbReference type="EMBL" id="FPKX01000032">
    <property type="protein sequence ID" value="SFZ98015.1"/>
    <property type="molecule type" value="Genomic_DNA"/>
</dbReference>